<dbReference type="PRINTS" id="PR01438">
    <property type="entry name" value="UNVRSLSTRESS"/>
</dbReference>
<dbReference type="PANTHER" id="PTHR46268">
    <property type="entry name" value="STRESS RESPONSE PROTEIN NHAX"/>
    <property type="match status" value="1"/>
</dbReference>
<dbReference type="Gene3D" id="3.40.50.620">
    <property type="entry name" value="HUPs"/>
    <property type="match status" value="1"/>
</dbReference>
<protein>
    <recommendedName>
        <fullName evidence="2">Universal stress protein</fullName>
    </recommendedName>
</protein>
<dbReference type="Proteomes" id="UP001597101">
    <property type="component" value="Unassembled WGS sequence"/>
</dbReference>
<accession>A0ABW3FCT1</accession>
<dbReference type="CDD" id="cd00293">
    <property type="entry name" value="USP-like"/>
    <property type="match status" value="1"/>
</dbReference>
<dbReference type="SUPFAM" id="SSF52402">
    <property type="entry name" value="Adenine nucleotide alpha hydrolases-like"/>
    <property type="match status" value="1"/>
</dbReference>
<dbReference type="InterPro" id="IPR006016">
    <property type="entry name" value="UspA"/>
</dbReference>
<feature type="domain" description="UspA" evidence="3">
    <location>
        <begin position="1"/>
        <end position="145"/>
    </location>
</feature>
<proteinExistence type="inferred from homology"/>
<name>A0ABW3FCT1_9HYPH</name>
<dbReference type="InterPro" id="IPR014729">
    <property type="entry name" value="Rossmann-like_a/b/a_fold"/>
</dbReference>
<evidence type="ECO:0000313" key="5">
    <source>
        <dbReference type="Proteomes" id="UP001597101"/>
    </source>
</evidence>
<keyword evidence="2" id="KW-0963">Cytoplasm</keyword>
<keyword evidence="5" id="KW-1185">Reference proteome</keyword>
<dbReference type="Pfam" id="PF00582">
    <property type="entry name" value="Usp"/>
    <property type="match status" value="1"/>
</dbReference>
<sequence length="148" mass="15656">MYKHILLPTDGSKFAEEGVRQGCQLAKELGAKVTVVTVTESLVSVNGGELAMAFPVETYDKATRDQASVTLENAAKIASEVGVDATTLHVEKERPVNGILKAAESTGADLIVMSSHGRHGISRMLLGSQATAVVSHSEIPVLVFKPKD</sequence>
<dbReference type="InterPro" id="IPR006015">
    <property type="entry name" value="Universal_stress_UspA"/>
</dbReference>
<organism evidence="4 5">
    <name type="scientific">Pseudahrensia aquimaris</name>
    <dbReference type="NCBI Taxonomy" id="744461"/>
    <lineage>
        <taxon>Bacteria</taxon>
        <taxon>Pseudomonadati</taxon>
        <taxon>Pseudomonadota</taxon>
        <taxon>Alphaproteobacteria</taxon>
        <taxon>Hyphomicrobiales</taxon>
        <taxon>Ahrensiaceae</taxon>
        <taxon>Pseudahrensia</taxon>
    </lineage>
</organism>
<dbReference type="PANTHER" id="PTHR46268:SF15">
    <property type="entry name" value="UNIVERSAL STRESS PROTEIN HP_0031"/>
    <property type="match status" value="1"/>
</dbReference>
<reference evidence="5" key="1">
    <citation type="journal article" date="2019" name="Int. J. Syst. Evol. Microbiol.">
        <title>The Global Catalogue of Microorganisms (GCM) 10K type strain sequencing project: providing services to taxonomists for standard genome sequencing and annotation.</title>
        <authorList>
            <consortium name="The Broad Institute Genomics Platform"/>
            <consortium name="The Broad Institute Genome Sequencing Center for Infectious Disease"/>
            <person name="Wu L."/>
            <person name="Ma J."/>
        </authorList>
    </citation>
    <scope>NUCLEOTIDE SEQUENCE [LARGE SCALE GENOMIC DNA]</scope>
    <source>
        <strain evidence="5">CCUG 60023</strain>
    </source>
</reference>
<dbReference type="RefSeq" id="WP_377212108.1">
    <property type="nucleotide sequence ID" value="NZ_JBHTJV010000005.1"/>
</dbReference>
<comment type="caution">
    <text evidence="4">The sequence shown here is derived from an EMBL/GenBank/DDBJ whole genome shotgun (WGS) entry which is preliminary data.</text>
</comment>
<comment type="subcellular location">
    <subcellularLocation>
        <location evidence="2">Cytoplasm</location>
    </subcellularLocation>
</comment>
<dbReference type="EMBL" id="JBHTJV010000005">
    <property type="protein sequence ID" value="MFD0916246.1"/>
    <property type="molecule type" value="Genomic_DNA"/>
</dbReference>
<evidence type="ECO:0000313" key="4">
    <source>
        <dbReference type="EMBL" id="MFD0916246.1"/>
    </source>
</evidence>
<evidence type="ECO:0000256" key="2">
    <source>
        <dbReference type="PIRNR" id="PIRNR006276"/>
    </source>
</evidence>
<dbReference type="PIRSF" id="PIRSF006276">
    <property type="entry name" value="UspA"/>
    <property type="match status" value="1"/>
</dbReference>
<gene>
    <name evidence="4" type="ORF">ACFQ14_07500</name>
</gene>
<evidence type="ECO:0000259" key="3">
    <source>
        <dbReference type="Pfam" id="PF00582"/>
    </source>
</evidence>
<comment type="similarity">
    <text evidence="1 2">Belongs to the universal stress protein A family.</text>
</comment>
<evidence type="ECO:0000256" key="1">
    <source>
        <dbReference type="ARBA" id="ARBA00008791"/>
    </source>
</evidence>